<feature type="region of interest" description="Disordered" evidence="1">
    <location>
        <begin position="151"/>
        <end position="187"/>
    </location>
</feature>
<feature type="compositionally biased region" description="Basic residues" evidence="1">
    <location>
        <begin position="476"/>
        <end position="486"/>
    </location>
</feature>
<dbReference type="EMBL" id="JAUTDP010000002">
    <property type="protein sequence ID" value="KAK3402257.1"/>
    <property type="molecule type" value="Genomic_DNA"/>
</dbReference>
<feature type="region of interest" description="Disordered" evidence="1">
    <location>
        <begin position="248"/>
        <end position="276"/>
    </location>
</feature>
<dbReference type="Proteomes" id="UP001281003">
    <property type="component" value="Unassembled WGS sequence"/>
</dbReference>
<evidence type="ECO:0000256" key="1">
    <source>
        <dbReference type="SAM" id="MobiDB-lite"/>
    </source>
</evidence>
<name>A0AAE0PLZ3_SORBR</name>
<reference evidence="2" key="2">
    <citation type="submission" date="2023-07" db="EMBL/GenBank/DDBJ databases">
        <authorList>
            <consortium name="Lawrence Berkeley National Laboratory"/>
            <person name="Haridas S."/>
            <person name="Hensen N."/>
            <person name="Bonometti L."/>
            <person name="Westerberg I."/>
            <person name="Brannstrom I.O."/>
            <person name="Guillou S."/>
            <person name="Cros-Aarteil S."/>
            <person name="Calhoun S."/>
            <person name="Kuo A."/>
            <person name="Mondo S."/>
            <person name="Pangilinan J."/>
            <person name="Riley R."/>
            <person name="LaButti K."/>
            <person name="Andreopoulos B."/>
            <person name="Lipzen A."/>
            <person name="Chen C."/>
            <person name="Yanf M."/>
            <person name="Daum C."/>
            <person name="Ng V."/>
            <person name="Clum A."/>
            <person name="Steindorff A."/>
            <person name="Ohm R."/>
            <person name="Martin F."/>
            <person name="Silar P."/>
            <person name="Natvig D."/>
            <person name="Lalanne C."/>
            <person name="Gautier V."/>
            <person name="Ament-velasquez S.L."/>
            <person name="Kruys A."/>
            <person name="Hutchinson M.I."/>
            <person name="Powell A.J."/>
            <person name="Barry K."/>
            <person name="Miller A.N."/>
            <person name="Grigoriev I.V."/>
            <person name="Debuchy R."/>
            <person name="Gladieux P."/>
            <person name="Thoren M.H."/>
            <person name="Johannesson H."/>
        </authorList>
    </citation>
    <scope>NUCLEOTIDE SEQUENCE</scope>
    <source>
        <strain evidence="2">FGSC 1904</strain>
    </source>
</reference>
<protein>
    <submittedName>
        <fullName evidence="2">Uncharacterized protein</fullName>
    </submittedName>
</protein>
<feature type="compositionally biased region" description="Polar residues" evidence="1">
    <location>
        <begin position="106"/>
        <end position="123"/>
    </location>
</feature>
<proteinExistence type="predicted"/>
<feature type="compositionally biased region" description="Basic residues" evidence="1">
    <location>
        <begin position="90"/>
        <end position="105"/>
    </location>
</feature>
<gene>
    <name evidence="2" type="ORF">B0T20DRAFT_135461</name>
</gene>
<feature type="compositionally biased region" description="Low complexity" evidence="1">
    <location>
        <begin position="258"/>
        <end position="275"/>
    </location>
</feature>
<evidence type="ECO:0000313" key="2">
    <source>
        <dbReference type="EMBL" id="KAK3402257.1"/>
    </source>
</evidence>
<feature type="region of interest" description="Disordered" evidence="1">
    <location>
        <begin position="1"/>
        <end position="135"/>
    </location>
</feature>
<comment type="caution">
    <text evidence="2">The sequence shown here is derived from an EMBL/GenBank/DDBJ whole genome shotgun (WGS) entry which is preliminary data.</text>
</comment>
<feature type="region of interest" description="Disordered" evidence="1">
    <location>
        <begin position="330"/>
        <end position="524"/>
    </location>
</feature>
<dbReference type="AlphaFoldDB" id="A0AAE0PLZ3"/>
<feature type="compositionally biased region" description="Low complexity" evidence="1">
    <location>
        <begin position="439"/>
        <end position="460"/>
    </location>
</feature>
<reference evidence="2" key="1">
    <citation type="journal article" date="2023" name="Mol. Phylogenet. Evol.">
        <title>Genome-scale phylogeny and comparative genomics of the fungal order Sordariales.</title>
        <authorList>
            <person name="Hensen N."/>
            <person name="Bonometti L."/>
            <person name="Westerberg I."/>
            <person name="Brannstrom I.O."/>
            <person name="Guillou S."/>
            <person name="Cros-Aarteil S."/>
            <person name="Calhoun S."/>
            <person name="Haridas S."/>
            <person name="Kuo A."/>
            <person name="Mondo S."/>
            <person name="Pangilinan J."/>
            <person name="Riley R."/>
            <person name="LaButti K."/>
            <person name="Andreopoulos B."/>
            <person name="Lipzen A."/>
            <person name="Chen C."/>
            <person name="Yan M."/>
            <person name="Daum C."/>
            <person name="Ng V."/>
            <person name="Clum A."/>
            <person name="Steindorff A."/>
            <person name="Ohm R.A."/>
            <person name="Martin F."/>
            <person name="Silar P."/>
            <person name="Natvig D.O."/>
            <person name="Lalanne C."/>
            <person name="Gautier V."/>
            <person name="Ament-Velasquez S.L."/>
            <person name="Kruys A."/>
            <person name="Hutchinson M.I."/>
            <person name="Powell A.J."/>
            <person name="Barry K."/>
            <person name="Miller A.N."/>
            <person name="Grigoriev I.V."/>
            <person name="Debuchy R."/>
            <person name="Gladieux P."/>
            <person name="Hiltunen Thoren M."/>
            <person name="Johannesson H."/>
        </authorList>
    </citation>
    <scope>NUCLEOTIDE SEQUENCE</scope>
    <source>
        <strain evidence="2">FGSC 1904</strain>
    </source>
</reference>
<evidence type="ECO:0000313" key="3">
    <source>
        <dbReference type="Proteomes" id="UP001281003"/>
    </source>
</evidence>
<organism evidence="2 3">
    <name type="scientific">Sordaria brevicollis</name>
    <dbReference type="NCBI Taxonomy" id="83679"/>
    <lineage>
        <taxon>Eukaryota</taxon>
        <taxon>Fungi</taxon>
        <taxon>Dikarya</taxon>
        <taxon>Ascomycota</taxon>
        <taxon>Pezizomycotina</taxon>
        <taxon>Sordariomycetes</taxon>
        <taxon>Sordariomycetidae</taxon>
        <taxon>Sordariales</taxon>
        <taxon>Sordariaceae</taxon>
        <taxon>Sordaria</taxon>
    </lineage>
</organism>
<keyword evidence="3" id="KW-1185">Reference proteome</keyword>
<accession>A0AAE0PLZ3</accession>
<sequence length="524" mass="57174">MMEVLRSHGAVTPSGPHSPSDIHTPPAPLHGFDDHWEPYTPRKSARISERRTQTQTGASSSRRSRARTPSPQPTPRRHISSGTAPSQPSPHHKSAGSPKSTKRQQHQQLHQTEPAEPSSSSAMVTPDFTPVKKRAVNPALDSVQRASRTLHVEHSLHPPAGRSTGAGSLITPAKTPIKPPTERSKGQLKGVVKTLFSKKVVDENEAIMPSPKKARAKKQSTLDSFAVHSDEEEISIFTDSHERVPVVDDSIDNPFYGTKKTTTTTTTTRSTTTERTSARRSARNQILIPGEGVVSLEEAVGRKDGMLIMFRGKKQFRKFAEIEEEPVDADDEFEGAVSTPLRRPLTRSSIKPRLLFPPKPKEAKVPDSDEEAPTDIEDHVLESLQSEEEEKPEEKPEEKLEKQEEVTETESPVEEARKEEEPVAAPEIPTTSDKERASTPETTPIAPTSPPATATRTTRAGSKKVAAVAEDNTTKKATKPATRGRKSPFDAFRRTKAGASSTAGTKRASETPSVGAGPAKRTRT</sequence>
<feature type="compositionally biased region" description="Basic and acidic residues" evidence="1">
    <location>
        <begin position="392"/>
        <end position="405"/>
    </location>
</feature>